<comment type="pathway">
    <text evidence="1">Purine metabolism; IMP biosynthesis via de novo pathway; N(1)-(5-phospho-D-ribosyl)glycinamide from 5-phospho-alpha-D-ribose 1-diphosphate: step 1/2.</text>
</comment>
<name>A0A381T1G8_9ZZZZ</name>
<dbReference type="EMBL" id="UINC01003888">
    <property type="protein sequence ID" value="SVA10075.1"/>
    <property type="molecule type" value="Genomic_DNA"/>
</dbReference>
<comment type="similarity">
    <text evidence="2">In the C-terminal section; belongs to the purine/pyrimidine phosphoribosyltransferase family.</text>
</comment>
<dbReference type="GO" id="GO:0009113">
    <property type="term" value="P:purine nucleobase biosynthetic process"/>
    <property type="evidence" value="ECO:0007669"/>
    <property type="project" value="InterPro"/>
</dbReference>
<dbReference type="InterPro" id="IPR029057">
    <property type="entry name" value="PRTase-like"/>
</dbReference>
<evidence type="ECO:0000256" key="5">
    <source>
        <dbReference type="ARBA" id="ARBA00022679"/>
    </source>
</evidence>
<dbReference type="InterPro" id="IPR000836">
    <property type="entry name" value="PRTase_dom"/>
</dbReference>
<dbReference type="SUPFAM" id="SSF53271">
    <property type="entry name" value="PRTase-like"/>
    <property type="match status" value="1"/>
</dbReference>
<dbReference type="AlphaFoldDB" id="A0A381T1G8"/>
<dbReference type="UniPathway" id="UPA00074">
    <property type="reaction ID" value="UER00124"/>
</dbReference>
<evidence type="ECO:0000259" key="8">
    <source>
        <dbReference type="PROSITE" id="PS51278"/>
    </source>
</evidence>
<evidence type="ECO:0000313" key="9">
    <source>
        <dbReference type="EMBL" id="SVA10075.1"/>
    </source>
</evidence>
<gene>
    <name evidence="9" type="ORF">METZ01_LOCUS62929</name>
</gene>
<keyword evidence="5" id="KW-0808">Transferase</keyword>
<dbReference type="PIRSF" id="PIRSF000485">
    <property type="entry name" value="Amd_phspho_trans"/>
    <property type="match status" value="1"/>
</dbReference>
<protein>
    <recommendedName>
        <fullName evidence="3">amidophosphoribosyltransferase</fullName>
        <ecNumber evidence="3">2.4.2.14</ecNumber>
    </recommendedName>
</protein>
<dbReference type="Pfam" id="PF13522">
    <property type="entry name" value="GATase_6"/>
    <property type="match status" value="1"/>
</dbReference>
<dbReference type="PANTHER" id="PTHR11907">
    <property type="entry name" value="AMIDOPHOSPHORIBOSYLTRANSFERASE"/>
    <property type="match status" value="1"/>
</dbReference>
<feature type="non-terminal residue" evidence="9">
    <location>
        <position position="448"/>
    </location>
</feature>
<evidence type="ECO:0000256" key="1">
    <source>
        <dbReference type="ARBA" id="ARBA00005209"/>
    </source>
</evidence>
<proteinExistence type="inferred from homology"/>
<organism evidence="9">
    <name type="scientific">marine metagenome</name>
    <dbReference type="NCBI Taxonomy" id="408172"/>
    <lineage>
        <taxon>unclassified sequences</taxon>
        <taxon>metagenomes</taxon>
        <taxon>ecological metagenomes</taxon>
    </lineage>
</organism>
<dbReference type="PROSITE" id="PS51278">
    <property type="entry name" value="GATASE_TYPE_2"/>
    <property type="match status" value="1"/>
</dbReference>
<keyword evidence="7" id="KW-0315">Glutamine amidotransferase</keyword>
<evidence type="ECO:0000256" key="6">
    <source>
        <dbReference type="ARBA" id="ARBA00022755"/>
    </source>
</evidence>
<dbReference type="Gene3D" id="3.60.20.10">
    <property type="entry name" value="Glutamine Phosphoribosylpyrophosphate, subunit 1, domain 1"/>
    <property type="match status" value="1"/>
</dbReference>
<dbReference type="NCBIfam" id="TIGR01134">
    <property type="entry name" value="purF"/>
    <property type="match status" value="1"/>
</dbReference>
<evidence type="ECO:0000256" key="2">
    <source>
        <dbReference type="ARBA" id="ARBA00010138"/>
    </source>
</evidence>
<dbReference type="CDD" id="cd06223">
    <property type="entry name" value="PRTases_typeI"/>
    <property type="match status" value="1"/>
</dbReference>
<dbReference type="InterPro" id="IPR029055">
    <property type="entry name" value="Ntn_hydrolases_N"/>
</dbReference>
<keyword evidence="4" id="KW-0328">Glycosyltransferase</keyword>
<dbReference type="EC" id="2.4.2.14" evidence="3"/>
<dbReference type="GO" id="GO:0006189">
    <property type="term" value="P:'de novo' IMP biosynthetic process"/>
    <property type="evidence" value="ECO:0007669"/>
    <property type="project" value="UniProtKB-UniPathway"/>
</dbReference>
<accession>A0A381T1G8</accession>
<feature type="domain" description="Glutamine amidotransferase type-2" evidence="8">
    <location>
        <begin position="1"/>
        <end position="203"/>
    </location>
</feature>
<keyword evidence="6" id="KW-0658">Purine biosynthesis</keyword>
<evidence type="ECO:0000256" key="3">
    <source>
        <dbReference type="ARBA" id="ARBA00011941"/>
    </source>
</evidence>
<reference evidence="9" key="1">
    <citation type="submission" date="2018-05" db="EMBL/GenBank/DDBJ databases">
        <authorList>
            <person name="Lanie J.A."/>
            <person name="Ng W.-L."/>
            <person name="Kazmierczak K.M."/>
            <person name="Andrzejewski T.M."/>
            <person name="Davidsen T.M."/>
            <person name="Wayne K.J."/>
            <person name="Tettelin H."/>
            <person name="Glass J.I."/>
            <person name="Rusch D."/>
            <person name="Podicherti R."/>
            <person name="Tsui H.-C.T."/>
            <person name="Winkler M.E."/>
        </authorList>
    </citation>
    <scope>NUCLEOTIDE SEQUENCE</scope>
</reference>
<dbReference type="InterPro" id="IPR005854">
    <property type="entry name" value="PurF"/>
</dbReference>
<sequence>MTYDERMHKEKGMGLAKEIFNEENMSLLKGTIGISHNRYPTHGGFSHGEVQPFWTSVPYGIALAHNGNLTNYNELAKEVTKTETRYLNTTSDSEVLLHLFADELHQTIPPQTDEEFFDLLCESVTSIFNKVKGAYSVTSMIIGKGLVVFRDPQGIRPLVKGERKNDSGKTDYIFASENTMFYPLGYEPKGMVLPGEIIYIAENGKIFNKRLVKKEFNPCIFEYVYFARPDATLNDVSVYRSRLRMGQNLATAWKNKYPDVMPDIVIPAPSTANTAALSFAHELGVRYSEGLYKNTFIGRTFIMPGQQERKKSLRYKLVPQELEIRDKKVMIMDDSIVRGNTSREIVKMLRDFSAREVYFASACPPVLSPCFYGVDMPTKEELIAGRMTKNEIQEYLEVDALLYQDINDLVEAVTRRGDHYIDKPCMACLDGNYIANDIDLNTIDEIGQ</sequence>
<evidence type="ECO:0000256" key="7">
    <source>
        <dbReference type="ARBA" id="ARBA00022962"/>
    </source>
</evidence>
<dbReference type="InterPro" id="IPR017932">
    <property type="entry name" value="GATase_2_dom"/>
</dbReference>
<dbReference type="GO" id="GO:0004044">
    <property type="term" value="F:amidophosphoribosyltransferase activity"/>
    <property type="evidence" value="ECO:0007669"/>
    <property type="project" value="UniProtKB-EC"/>
</dbReference>
<evidence type="ECO:0000256" key="4">
    <source>
        <dbReference type="ARBA" id="ARBA00022676"/>
    </source>
</evidence>
<dbReference type="SUPFAM" id="SSF56235">
    <property type="entry name" value="N-terminal nucleophile aminohydrolases (Ntn hydrolases)"/>
    <property type="match status" value="1"/>
</dbReference>
<dbReference type="Gene3D" id="3.40.50.2020">
    <property type="match status" value="1"/>
</dbReference>